<name>A0A8J5FLQ3_ZINOF</name>
<keyword evidence="2" id="KW-0378">Hydrolase</keyword>
<feature type="region of interest" description="Disordered" evidence="5">
    <location>
        <begin position="829"/>
        <end position="854"/>
    </location>
</feature>
<dbReference type="Gene3D" id="3.30.420.40">
    <property type="match status" value="1"/>
</dbReference>
<dbReference type="GO" id="GO:0017110">
    <property type="term" value="F:nucleoside diphosphate phosphatase activity"/>
    <property type="evidence" value="ECO:0007669"/>
    <property type="project" value="TreeGrafter"/>
</dbReference>
<dbReference type="PANTHER" id="PTHR11782">
    <property type="entry name" value="ADENOSINE/GUANOSINE DIPHOSPHATASE"/>
    <property type="match status" value="1"/>
</dbReference>
<evidence type="ECO:0000313" key="7">
    <source>
        <dbReference type="EMBL" id="KAG6486607.1"/>
    </source>
</evidence>
<dbReference type="Proteomes" id="UP000734854">
    <property type="component" value="Unassembled WGS sequence"/>
</dbReference>
<feature type="active site" description="Proton acceptor" evidence="3">
    <location>
        <position position="428"/>
    </location>
</feature>
<dbReference type="GO" id="GO:0009134">
    <property type="term" value="P:nucleoside diphosphate catabolic process"/>
    <property type="evidence" value="ECO:0007669"/>
    <property type="project" value="TreeGrafter"/>
</dbReference>
<comment type="caution">
    <text evidence="7">The sequence shown here is derived from an EMBL/GenBank/DDBJ whole genome shotgun (WGS) entry which is preliminary data.</text>
</comment>
<keyword evidence="6" id="KW-1133">Transmembrane helix</keyword>
<dbReference type="GO" id="GO:0005524">
    <property type="term" value="F:ATP binding"/>
    <property type="evidence" value="ECO:0007669"/>
    <property type="project" value="UniProtKB-KW"/>
</dbReference>
<evidence type="ECO:0000313" key="8">
    <source>
        <dbReference type="Proteomes" id="UP000734854"/>
    </source>
</evidence>
<keyword evidence="4" id="KW-0547">Nucleotide-binding</keyword>
<feature type="transmembrane region" description="Helical" evidence="6">
    <location>
        <begin position="255"/>
        <end position="277"/>
    </location>
</feature>
<dbReference type="CDD" id="cd24043">
    <property type="entry name" value="ASKHA_NBD_AtAPY7-like"/>
    <property type="match status" value="1"/>
</dbReference>
<dbReference type="Pfam" id="PF01150">
    <property type="entry name" value="GDA1_CD39"/>
    <property type="match status" value="1"/>
</dbReference>
<accession>A0A8J5FLQ3</accession>
<feature type="binding site" evidence="4">
    <location>
        <begin position="459"/>
        <end position="463"/>
    </location>
    <ligand>
        <name>ATP</name>
        <dbReference type="ChEBI" id="CHEBI:30616"/>
    </ligand>
</feature>
<dbReference type="EMBL" id="JACMSC010000015">
    <property type="protein sequence ID" value="KAG6486607.1"/>
    <property type="molecule type" value="Genomic_DNA"/>
</dbReference>
<dbReference type="PANTHER" id="PTHR11782:SF125">
    <property type="entry name" value="APYRASE 7-RELATED"/>
    <property type="match status" value="1"/>
</dbReference>
<evidence type="ECO:0000256" key="3">
    <source>
        <dbReference type="PIRSR" id="PIRSR600407-1"/>
    </source>
</evidence>
<proteinExistence type="inferred from homology"/>
<organism evidence="7 8">
    <name type="scientific">Zingiber officinale</name>
    <name type="common">Ginger</name>
    <name type="synonym">Amomum zingiber</name>
    <dbReference type="NCBI Taxonomy" id="94328"/>
    <lineage>
        <taxon>Eukaryota</taxon>
        <taxon>Viridiplantae</taxon>
        <taxon>Streptophyta</taxon>
        <taxon>Embryophyta</taxon>
        <taxon>Tracheophyta</taxon>
        <taxon>Spermatophyta</taxon>
        <taxon>Magnoliopsida</taxon>
        <taxon>Liliopsida</taxon>
        <taxon>Zingiberales</taxon>
        <taxon>Zingiberaceae</taxon>
        <taxon>Zingiber</taxon>
    </lineage>
</organism>
<evidence type="ECO:0008006" key="9">
    <source>
        <dbReference type="Google" id="ProtNLM"/>
    </source>
</evidence>
<evidence type="ECO:0000256" key="1">
    <source>
        <dbReference type="ARBA" id="ARBA00009283"/>
    </source>
</evidence>
<dbReference type="GO" id="GO:0016020">
    <property type="term" value="C:membrane"/>
    <property type="evidence" value="ECO:0007669"/>
    <property type="project" value="TreeGrafter"/>
</dbReference>
<keyword evidence="6" id="KW-0812">Transmembrane</keyword>
<dbReference type="AlphaFoldDB" id="A0A8J5FLQ3"/>
<reference evidence="7 8" key="1">
    <citation type="submission" date="2020-08" db="EMBL/GenBank/DDBJ databases">
        <title>Plant Genome Project.</title>
        <authorList>
            <person name="Zhang R.-G."/>
        </authorList>
    </citation>
    <scope>NUCLEOTIDE SEQUENCE [LARGE SCALE GENOMIC DNA]</scope>
    <source>
        <tissue evidence="7">Rhizome</tissue>
    </source>
</reference>
<dbReference type="InterPro" id="IPR000407">
    <property type="entry name" value="GDA1_CD39_NTPase"/>
</dbReference>
<keyword evidence="8" id="KW-1185">Reference proteome</keyword>
<sequence>MDNPLINISFVSFPSENPNTSVEEYCTLQHCDRRPYAVLLRSPPICLLPNLLHRSLRSPGRSGSCICTISFRPPSPPIVREHGAPCGVKGYCALRSRLSVAFPASSLIYTVLNCRSRRFCNHRASESVTLTCLFPRIWESKTILGISNGSTSKYFLSAVLNHICTNILSGVRLYAVWLQVAYVGDKLEANDIQHCSNLKSFSKLYSREHSDLESNRNLGRAKPLHAFQTDGVGASFSKEKSSPTTPTKCKKWIKAIAWILALLLLFSLIFLGSRFFYPYLSHESSDYYVILDCGSTGTRVYVYKWYFDQKKGNLPIALRSLPEGPQRNTRTQSGRAYQRMETEPGFDKLVHNESGLRAALLPLLQWAEKQIPQHAHKDTSLFLYATAGVRRLPSSDSEWLLDHAWTILKNSSFFCRRDWVKIISGMEEAYYGWIALNHRMGLLGSFPSGKTYGSLDLGGSSLQVTFEMETPTHDETSVSLGIASANHHLSAYSLAGYGLNDAFDKSVAHLFKKHVNSKPNSNGKFLLKHPCLNTGYREEYTCSRCMSVNTEGSPLVGGKITSKKKIGTVVELLGAPQWKKCTALAKLTVNQSAWSNLSSGIDCKLKPCALTDGLPQPRGNFNAMSGFFVVFRFFNLTSKASLDDVLKMGQEFCGKSWELAKNSVAPQPFIEQYCFRAPYVTSLLRDGLHIKDKQVVIGAGSITWTLGVALLEAGQELSKRVELQGYKLLQSDMQPVILVVMILISIILLCCALSCVSDGRVKEPLSPTTGGSNQHPFGMGHGLGGSNTQLSQASVLPLVATHNYSSGSLGQMQFGNGLGSFWSPHRGQATLQSRRSQSREDLNSSLADSHIVKI</sequence>
<evidence type="ECO:0000256" key="4">
    <source>
        <dbReference type="PIRSR" id="PIRSR600407-2"/>
    </source>
</evidence>
<keyword evidence="6" id="KW-0472">Membrane</keyword>
<gene>
    <name evidence="7" type="ORF">ZIOFF_055185</name>
</gene>
<evidence type="ECO:0000256" key="6">
    <source>
        <dbReference type="SAM" id="Phobius"/>
    </source>
</evidence>
<evidence type="ECO:0000256" key="5">
    <source>
        <dbReference type="SAM" id="MobiDB-lite"/>
    </source>
</evidence>
<dbReference type="Gene3D" id="3.30.420.150">
    <property type="entry name" value="Exopolyphosphatase. Domain 2"/>
    <property type="match status" value="1"/>
</dbReference>
<evidence type="ECO:0000256" key="2">
    <source>
        <dbReference type="ARBA" id="ARBA00022801"/>
    </source>
</evidence>
<comment type="similarity">
    <text evidence="1">Belongs to the GDA1/CD39 NTPase family.</text>
</comment>
<feature type="transmembrane region" description="Helical" evidence="6">
    <location>
        <begin position="733"/>
        <end position="756"/>
    </location>
</feature>
<protein>
    <recommendedName>
        <fullName evidence="9">Apyrase 7</fullName>
    </recommendedName>
</protein>
<keyword evidence="4" id="KW-0067">ATP-binding</keyword>